<dbReference type="OrthoDB" id="4370996at2"/>
<feature type="compositionally biased region" description="Basic and acidic residues" evidence="1">
    <location>
        <begin position="1"/>
        <end position="16"/>
    </location>
</feature>
<evidence type="ECO:0000313" key="2">
    <source>
        <dbReference type="EMBL" id="AVM00745.1"/>
    </source>
</evidence>
<dbReference type="EMBL" id="CP027433">
    <property type="protein sequence ID" value="AVM00745.1"/>
    <property type="molecule type" value="Genomic_DNA"/>
</dbReference>
<dbReference type="KEGG" id="git:C6V83_11180"/>
<name>A0A2S0KGD4_9ACTN</name>
<feature type="region of interest" description="Disordered" evidence="1">
    <location>
        <begin position="1"/>
        <end position="28"/>
    </location>
</feature>
<reference evidence="2 3" key="1">
    <citation type="submission" date="2018-03" db="EMBL/GenBank/DDBJ databases">
        <title>Characteristics and genome of n-alkane degrading marine bacteria Gordonia iterans isolated from crude oil contaminated in Tae-an, South Korea.</title>
        <authorList>
            <person name="Lee S.-S."/>
            <person name="Kim H."/>
        </authorList>
    </citation>
    <scope>NUCLEOTIDE SEQUENCE [LARGE SCALE GENOMIC DNA]</scope>
    <source>
        <strain evidence="2 3">Co17</strain>
    </source>
</reference>
<gene>
    <name evidence="2" type="ORF">C6V83_11180</name>
</gene>
<keyword evidence="3" id="KW-1185">Reference proteome</keyword>
<evidence type="ECO:0000313" key="3">
    <source>
        <dbReference type="Proteomes" id="UP000239814"/>
    </source>
</evidence>
<accession>A0A2S0KGD4</accession>
<proteinExistence type="predicted"/>
<dbReference type="AlphaFoldDB" id="A0A2S0KGD4"/>
<evidence type="ECO:0000256" key="1">
    <source>
        <dbReference type="SAM" id="MobiDB-lite"/>
    </source>
</evidence>
<protein>
    <submittedName>
        <fullName evidence="2">Uncharacterized protein</fullName>
    </submittedName>
</protein>
<organism evidence="2 3">
    <name type="scientific">Gordonia iterans</name>
    <dbReference type="NCBI Taxonomy" id="1004901"/>
    <lineage>
        <taxon>Bacteria</taxon>
        <taxon>Bacillati</taxon>
        <taxon>Actinomycetota</taxon>
        <taxon>Actinomycetes</taxon>
        <taxon>Mycobacteriales</taxon>
        <taxon>Gordoniaceae</taxon>
        <taxon>Gordonia</taxon>
    </lineage>
</organism>
<dbReference type="Proteomes" id="UP000239814">
    <property type="component" value="Chromosome"/>
</dbReference>
<dbReference type="RefSeq" id="WP_105942458.1">
    <property type="nucleotide sequence ID" value="NZ_CP027433.1"/>
</dbReference>
<sequence length="220" mass="23600">MNHNGGTDHEVQDTPGRRRSRIGRPWGPDQAESIRAELLAAYRLTLRRLTVADGIPSAGVSTMRVVVEAAEDAVESSEPVWLSTDQVDGYLAAGSRPVSTGHLVGAGPTGLLLFDKPIAQALLPGSAQGTAPVLGALWWSSYFDGETFDVDADEPNLVTVHELSTQVSPGFPWCDVWDDSTLSDLGFFSVGLGGETVRDEDEDLLPPLLRLLMCYGAVPR</sequence>